<dbReference type="AlphaFoldDB" id="A0AAV1NJD3"/>
<sequence length="79" mass="8731">MANTLADVISQLLPQSEQVPPRLSESQCDAFHLTRSCSIKYGELFEAPCLCWYSCDPAANYRVSKGLLVKKSRAQSAHA</sequence>
<organism evidence="1 2">
    <name type="scientific">Scomber scombrus</name>
    <name type="common">Atlantic mackerel</name>
    <name type="synonym">Scomber vernalis</name>
    <dbReference type="NCBI Taxonomy" id="13677"/>
    <lineage>
        <taxon>Eukaryota</taxon>
        <taxon>Metazoa</taxon>
        <taxon>Chordata</taxon>
        <taxon>Craniata</taxon>
        <taxon>Vertebrata</taxon>
        <taxon>Euteleostomi</taxon>
        <taxon>Actinopterygii</taxon>
        <taxon>Neopterygii</taxon>
        <taxon>Teleostei</taxon>
        <taxon>Neoteleostei</taxon>
        <taxon>Acanthomorphata</taxon>
        <taxon>Pelagiaria</taxon>
        <taxon>Scombriformes</taxon>
        <taxon>Scombridae</taxon>
        <taxon>Scomber</taxon>
    </lineage>
</organism>
<evidence type="ECO:0000313" key="1">
    <source>
        <dbReference type="EMBL" id="CAK6959110.1"/>
    </source>
</evidence>
<dbReference type="Proteomes" id="UP001314229">
    <property type="component" value="Unassembled WGS sequence"/>
</dbReference>
<name>A0AAV1NJD3_SCOSC</name>
<reference evidence="1 2" key="1">
    <citation type="submission" date="2024-01" db="EMBL/GenBank/DDBJ databases">
        <authorList>
            <person name="Alioto T."/>
            <person name="Alioto T."/>
            <person name="Gomez Garrido J."/>
        </authorList>
    </citation>
    <scope>NUCLEOTIDE SEQUENCE [LARGE SCALE GENOMIC DNA]</scope>
</reference>
<dbReference type="EMBL" id="CAWUFR010000038">
    <property type="protein sequence ID" value="CAK6959110.1"/>
    <property type="molecule type" value="Genomic_DNA"/>
</dbReference>
<keyword evidence="2" id="KW-1185">Reference proteome</keyword>
<accession>A0AAV1NJD3</accession>
<proteinExistence type="predicted"/>
<comment type="caution">
    <text evidence="1">The sequence shown here is derived from an EMBL/GenBank/DDBJ whole genome shotgun (WGS) entry which is preliminary data.</text>
</comment>
<protein>
    <submittedName>
        <fullName evidence="1">Unnamed protein product</fullName>
    </submittedName>
</protein>
<gene>
    <name evidence="1" type="ORF">FSCOSCO3_A009098</name>
</gene>
<evidence type="ECO:0000313" key="2">
    <source>
        <dbReference type="Proteomes" id="UP001314229"/>
    </source>
</evidence>